<proteinExistence type="predicted"/>
<accession>A0A316TUS8</accession>
<dbReference type="Pfam" id="PF11185">
    <property type="entry name" value="DUF2971"/>
    <property type="match status" value="1"/>
</dbReference>
<gene>
    <name evidence="1" type="ORF">DDZ15_09565</name>
</gene>
<protein>
    <recommendedName>
        <fullName evidence="3">DUF2971 domain-containing protein</fullName>
    </recommendedName>
</protein>
<name>A0A316TUS8_9BACT</name>
<evidence type="ECO:0000313" key="1">
    <source>
        <dbReference type="EMBL" id="PWN06092.1"/>
    </source>
</evidence>
<keyword evidence="2" id="KW-1185">Reference proteome</keyword>
<comment type="caution">
    <text evidence="1">The sequence shown here is derived from an EMBL/GenBank/DDBJ whole genome shotgun (WGS) entry which is preliminary data.</text>
</comment>
<sequence length="275" mass="31871">MPSLLYKYRVFDEDNFGIKMATTGEAFFSSARHLNDPFEHYFIPESNFIGLPEDELKQYIHKKTKQRFSTATRLQRKELESIAWKRAMIHRKDPTIAAAELLELQYERFGILSLVRDWNSLPMWAYYSENHEGICIGLKTEVIAEKQKQLLTEEGILLALHDVIYTDEIPHVNIDTPLNGDSTDENFDVTEAVHCTKSIHWKHENEIRLIMWNHPDTPYSFGADAVGEVIIGLNAKDENIEKLKKELSRVDSNAVIKRAIKSKEKYGLTFEDIEL</sequence>
<organism evidence="1 2">
    <name type="scientific">Rhodohalobacter mucosus</name>
    <dbReference type="NCBI Taxonomy" id="2079485"/>
    <lineage>
        <taxon>Bacteria</taxon>
        <taxon>Pseudomonadati</taxon>
        <taxon>Balneolota</taxon>
        <taxon>Balneolia</taxon>
        <taxon>Balneolales</taxon>
        <taxon>Balneolaceae</taxon>
        <taxon>Rhodohalobacter</taxon>
    </lineage>
</organism>
<evidence type="ECO:0008006" key="3">
    <source>
        <dbReference type="Google" id="ProtNLM"/>
    </source>
</evidence>
<dbReference type="InterPro" id="IPR021352">
    <property type="entry name" value="DUF2971"/>
</dbReference>
<evidence type="ECO:0000313" key="2">
    <source>
        <dbReference type="Proteomes" id="UP000245533"/>
    </source>
</evidence>
<reference evidence="1 2" key="1">
    <citation type="submission" date="2018-05" db="EMBL/GenBank/DDBJ databases">
        <title>Rhodohalobacter halophilus gen. nov., sp. nov., a moderately halophilic member of the family Balneolaceae.</title>
        <authorList>
            <person name="Liu Z.-W."/>
        </authorList>
    </citation>
    <scope>NUCLEOTIDE SEQUENCE [LARGE SCALE GENOMIC DNA]</scope>
    <source>
        <strain evidence="1 2">8A47</strain>
    </source>
</reference>
<dbReference type="Proteomes" id="UP000245533">
    <property type="component" value="Unassembled WGS sequence"/>
</dbReference>
<dbReference type="EMBL" id="QGGB01000007">
    <property type="protein sequence ID" value="PWN06092.1"/>
    <property type="molecule type" value="Genomic_DNA"/>
</dbReference>
<dbReference type="AlphaFoldDB" id="A0A316TUS8"/>